<evidence type="ECO:0000256" key="9">
    <source>
        <dbReference type="ARBA" id="ARBA00037272"/>
    </source>
</evidence>
<evidence type="ECO:0000256" key="1">
    <source>
        <dbReference type="ARBA" id="ARBA00004123"/>
    </source>
</evidence>
<evidence type="ECO:0000256" key="11">
    <source>
        <dbReference type="ARBA" id="ARBA00067212"/>
    </source>
</evidence>
<proteinExistence type="inferred from homology"/>
<dbReference type="GO" id="GO:0000974">
    <property type="term" value="C:Prp19 complex"/>
    <property type="evidence" value="ECO:0007669"/>
    <property type="project" value="TreeGrafter"/>
</dbReference>
<dbReference type="PANTHER" id="PTHR11246">
    <property type="entry name" value="PRE-MRNA SPLICING FACTOR"/>
    <property type="match status" value="1"/>
</dbReference>
<dbReference type="InterPro" id="IPR056350">
    <property type="entry name" value="HAT_Syf1_central"/>
</dbReference>
<evidence type="ECO:0000256" key="12">
    <source>
        <dbReference type="SAM" id="MobiDB-lite"/>
    </source>
</evidence>
<evidence type="ECO:0000256" key="2">
    <source>
        <dbReference type="ARBA" id="ARBA00008644"/>
    </source>
</evidence>
<dbReference type="GO" id="GO:0000349">
    <property type="term" value="P:generation of catalytic spliceosome for first transesterification step"/>
    <property type="evidence" value="ECO:0007669"/>
    <property type="project" value="TreeGrafter"/>
</dbReference>
<dbReference type="InterPro" id="IPR055430">
    <property type="entry name" value="HAT_Syf1_CNRKL1_C"/>
</dbReference>
<dbReference type="PANTHER" id="PTHR11246:SF5">
    <property type="entry name" value="PRE-MRNA-SPLICING FACTOR SYF1"/>
    <property type="match status" value="1"/>
</dbReference>
<gene>
    <name evidence="16" type="ORF">JR316_003669</name>
</gene>
<dbReference type="GO" id="GO:0071014">
    <property type="term" value="C:post-mRNA release spliceosomal complex"/>
    <property type="evidence" value="ECO:0007669"/>
    <property type="project" value="TreeGrafter"/>
</dbReference>
<evidence type="ECO:0000256" key="4">
    <source>
        <dbReference type="ARBA" id="ARBA00022664"/>
    </source>
</evidence>
<dbReference type="InterPro" id="IPR011990">
    <property type="entry name" value="TPR-like_helical_dom_sf"/>
</dbReference>
<dbReference type="InterPro" id="IPR045075">
    <property type="entry name" value="Syf1-like"/>
</dbReference>
<keyword evidence="4" id="KW-0507">mRNA processing</keyword>
<evidence type="ECO:0000256" key="7">
    <source>
        <dbReference type="ARBA" id="ARBA00023187"/>
    </source>
</evidence>
<dbReference type="SMART" id="SM00386">
    <property type="entry name" value="HAT"/>
    <property type="match status" value="11"/>
</dbReference>
<dbReference type="OrthoDB" id="10067343at2759"/>
<feature type="domain" description="Pre-mRNA-splicing factor Syf1/CRNKL1-like C-terminal HAT-repeats" evidence="14">
    <location>
        <begin position="558"/>
        <end position="950"/>
    </location>
</feature>
<feature type="compositionally biased region" description="Low complexity" evidence="12">
    <location>
        <begin position="358"/>
        <end position="369"/>
    </location>
</feature>
<dbReference type="FunFam" id="1.25.40.10:FF:000038">
    <property type="entry name" value="Putative pre-mRNA-splicing factor SYF1"/>
    <property type="match status" value="1"/>
</dbReference>
<dbReference type="EMBL" id="JAFIQS010000003">
    <property type="protein sequence ID" value="KAG5171582.1"/>
    <property type="molecule type" value="Genomic_DNA"/>
</dbReference>
<dbReference type="Gene3D" id="1.25.40.10">
    <property type="entry name" value="Tetratricopeptide repeat domain"/>
    <property type="match status" value="4"/>
</dbReference>
<feature type="domain" description="Pre-mRNA-splicing factor SYF1 central HAT repeats" evidence="13">
    <location>
        <begin position="402"/>
        <end position="556"/>
    </location>
</feature>
<dbReference type="FunFam" id="1.25.40.10:FF:000023">
    <property type="entry name" value="Pre-mRNA-splicing factor SYF1"/>
    <property type="match status" value="1"/>
</dbReference>
<dbReference type="InterPro" id="IPR003107">
    <property type="entry name" value="HAT"/>
</dbReference>
<dbReference type="Pfam" id="PF23220">
    <property type="entry name" value="HAT_Syf1_M"/>
    <property type="match status" value="1"/>
</dbReference>
<keyword evidence="7" id="KW-0508">mRNA splicing</keyword>
<name>A0A8H7Y338_PSICU</name>
<evidence type="ECO:0000256" key="6">
    <source>
        <dbReference type="ARBA" id="ARBA00022737"/>
    </source>
</evidence>
<dbReference type="Pfam" id="PF23231">
    <property type="entry name" value="HAT_Syf1_CNRKL1_C"/>
    <property type="match status" value="1"/>
</dbReference>
<feature type="compositionally biased region" description="Low complexity" evidence="12">
    <location>
        <begin position="965"/>
        <end position="981"/>
    </location>
</feature>
<dbReference type="AlphaFoldDB" id="A0A8H7Y338"/>
<keyword evidence="8" id="KW-0539">Nucleus</keyword>
<comment type="caution">
    <text evidence="16">The sequence shown here is derived from an EMBL/GenBank/DDBJ whole genome shotgun (WGS) entry which is preliminary data.</text>
</comment>
<feature type="region of interest" description="Disordered" evidence="12">
    <location>
        <begin position="352"/>
        <end position="400"/>
    </location>
</feature>
<evidence type="ECO:0000256" key="5">
    <source>
        <dbReference type="ARBA" id="ARBA00022728"/>
    </source>
</evidence>
<comment type="similarity">
    <text evidence="2">Belongs to the crooked-neck family.</text>
</comment>
<feature type="domain" description="Pre-mRNA-splicing factor Syf1-like N-terminal HAT-repeats" evidence="15">
    <location>
        <begin position="175"/>
        <end position="266"/>
    </location>
</feature>
<evidence type="ECO:0000256" key="3">
    <source>
        <dbReference type="ARBA" id="ARBA00011524"/>
    </source>
</evidence>
<dbReference type="Pfam" id="PF23233">
    <property type="entry name" value="HAT_Syf1_CNRKL1_N"/>
    <property type="match status" value="1"/>
</dbReference>
<comment type="subunit">
    <text evidence="3">Associated with the spliceosome.</text>
</comment>
<dbReference type="GO" id="GO:0071007">
    <property type="term" value="C:U2-type catalytic step 2 spliceosome"/>
    <property type="evidence" value="ECO:0007669"/>
    <property type="project" value="TreeGrafter"/>
</dbReference>
<evidence type="ECO:0000313" key="16">
    <source>
        <dbReference type="EMBL" id="KAG5171582.1"/>
    </source>
</evidence>
<organism evidence="16">
    <name type="scientific">Psilocybe cubensis</name>
    <name type="common">Psychedelic mushroom</name>
    <name type="synonym">Stropharia cubensis</name>
    <dbReference type="NCBI Taxonomy" id="181762"/>
    <lineage>
        <taxon>Eukaryota</taxon>
        <taxon>Fungi</taxon>
        <taxon>Dikarya</taxon>
        <taxon>Basidiomycota</taxon>
        <taxon>Agaricomycotina</taxon>
        <taxon>Agaricomycetes</taxon>
        <taxon>Agaricomycetidae</taxon>
        <taxon>Agaricales</taxon>
        <taxon>Agaricineae</taxon>
        <taxon>Strophariaceae</taxon>
        <taxon>Psilocybe</taxon>
    </lineage>
</organism>
<sequence>MPSVAQKKTSFEELSAYFPLTFPTPSPTTHPDLISTQDLHREEDLLRNPDSFRAWWSAINGMRENYTALQKTEANMSKFPENVLTVLGPLTTPLARQTLQRLTYTYEAALIQFPNSFKLWKSYLNMRMSFVLGKPVVKKKAGGKKKFPEMKDALEEAAEDLQEWESSLDPIVGWEEWKALIATFERSLMWLPKLPRLWLMYISIFYHPRCPSILSYTHARRTFDRALRTLPPSLHARIWTQYLLWAEKKGGEVTVVVYRRYLTVDPSLTERFTGLLLSPANSAPRPLEAAKLLLSLARKAARGEYISPEGKSPYQLLEDWINVVENFSEEVGLDVDDTDDSNKAVAEAEVAEIEASKTDSSTPSAASTSGPLIRMAGPAIPVTADGKPTAPYSEDEDPASPRKLNIEHIIRKDGLAVYKDQAGRLWTGLATYWIRRAELDRARDIFEQGMKNVLTSRDFTQIFDNYAEFLEAILDNIIKSQEVGEIDEEDTEDVDAEMDRRMKELDDLTDRRPFLYNDVMIRRNPNDVQEWEKRVALWGENDEEVIKTYTKALETINPRKATSNLHRLYIHFAKFYEEGGASGEAEPDLNSARKILEKATKVNFKLVEDLAEIWCEWSEMELRHENYDEAIRVMQRATAIPKNVKINYHDHSLSAQARLFKSLKLWSFYVDLEESYGTIQTTKAAYDKILELRIANAQIIVNYAAFLEDNEYFEDSFKVYERGVELFTFPVSFEIWNIYLSKFVKRYGGTKLERARDLFEQALEKCPPKSCKPLFLMYAQLEEDFGLAKRSMSIYERATQAVADEDKFEMFSIYIAKATANFGLPATRPIYERALEVLPDRQTAEMCLRFAALERKLGEIDRARAIYAHASQFCDPRVNPHFWSEWNTFEIETGSEDTFREMLRIKRSVQAQFNTEASYLSAQTIGARSGAKNTEESGASQDAMAAADKQARNGPAFVAAKKSVAVPEEGAESAPAPAPQAKNDEEIQISDDEDI</sequence>
<comment type="function">
    <text evidence="9">Involved in pre-mRNA splicing and cell cycle progression.</text>
</comment>
<feature type="region of interest" description="Disordered" evidence="12">
    <location>
        <begin position="930"/>
        <end position="995"/>
    </location>
</feature>
<reference evidence="16" key="1">
    <citation type="submission" date="2021-02" db="EMBL/GenBank/DDBJ databases">
        <title>Psilocybe cubensis genome.</title>
        <authorList>
            <person name="Mckernan K.J."/>
            <person name="Crawford S."/>
            <person name="Trippe A."/>
            <person name="Kane L.T."/>
            <person name="Mclaughlin S."/>
        </authorList>
    </citation>
    <scope>NUCLEOTIDE SEQUENCE [LARGE SCALE GENOMIC DNA]</scope>
    <source>
        <strain evidence="16">MGC-MH-2018</strain>
    </source>
</reference>
<dbReference type="FunFam" id="1.25.40.10:FF:000137">
    <property type="entry name" value="Pre-mRNA-splicing factor syf1"/>
    <property type="match status" value="1"/>
</dbReference>
<keyword evidence="5" id="KW-0747">Spliceosome</keyword>
<comment type="subcellular location">
    <subcellularLocation>
        <location evidence="1">Nucleus</location>
    </subcellularLocation>
</comment>
<evidence type="ECO:0000256" key="8">
    <source>
        <dbReference type="ARBA" id="ARBA00023242"/>
    </source>
</evidence>
<feature type="compositionally biased region" description="Acidic residues" evidence="12">
    <location>
        <begin position="986"/>
        <end position="995"/>
    </location>
</feature>
<protein>
    <recommendedName>
        <fullName evidence="10">Pre-mRNA-splicing factor SYF1</fullName>
    </recommendedName>
    <alternativeName>
        <fullName evidence="11">Pre-mRNA-splicing factor syf1</fullName>
    </alternativeName>
</protein>
<keyword evidence="6" id="KW-0677">Repeat</keyword>
<evidence type="ECO:0000256" key="10">
    <source>
        <dbReference type="ARBA" id="ARBA00039472"/>
    </source>
</evidence>
<evidence type="ECO:0000259" key="13">
    <source>
        <dbReference type="Pfam" id="PF23220"/>
    </source>
</evidence>
<accession>A0A8H7Y338</accession>
<evidence type="ECO:0000259" key="14">
    <source>
        <dbReference type="Pfam" id="PF23231"/>
    </source>
</evidence>
<evidence type="ECO:0000259" key="15">
    <source>
        <dbReference type="Pfam" id="PF23233"/>
    </source>
</evidence>
<dbReference type="SUPFAM" id="SSF48452">
    <property type="entry name" value="TPR-like"/>
    <property type="match status" value="4"/>
</dbReference>
<dbReference type="InterPro" id="IPR055433">
    <property type="entry name" value="HAT_Syf1-like_N"/>
</dbReference>